<proteinExistence type="predicted"/>
<evidence type="ECO:0000256" key="1">
    <source>
        <dbReference type="SAM" id="Phobius"/>
    </source>
</evidence>
<organism evidence="3">
    <name type="scientific">Oryza brachyantha</name>
    <name type="common">malo sina</name>
    <dbReference type="NCBI Taxonomy" id="4533"/>
    <lineage>
        <taxon>Eukaryota</taxon>
        <taxon>Viridiplantae</taxon>
        <taxon>Streptophyta</taxon>
        <taxon>Embryophyta</taxon>
        <taxon>Tracheophyta</taxon>
        <taxon>Spermatophyta</taxon>
        <taxon>Magnoliopsida</taxon>
        <taxon>Liliopsida</taxon>
        <taxon>Poales</taxon>
        <taxon>Poaceae</taxon>
        <taxon>BOP clade</taxon>
        <taxon>Oryzoideae</taxon>
        <taxon>Oryzeae</taxon>
        <taxon>Oryzinae</taxon>
        <taxon>Oryza</taxon>
    </lineage>
</organism>
<keyword evidence="1" id="KW-1133">Transmembrane helix</keyword>
<evidence type="ECO:0000313" key="4">
    <source>
        <dbReference type="Proteomes" id="UP000006038"/>
    </source>
</evidence>
<dbReference type="AlphaFoldDB" id="J3MGE6"/>
<dbReference type="PROSITE" id="PS51257">
    <property type="entry name" value="PROKAR_LIPOPROTEIN"/>
    <property type="match status" value="1"/>
</dbReference>
<reference evidence="3" key="1">
    <citation type="journal article" date="2013" name="Nat. Commun.">
        <title>Whole-genome sequencing of Oryza brachyantha reveals mechanisms underlying Oryza genome evolution.</title>
        <authorList>
            <person name="Chen J."/>
            <person name="Huang Q."/>
            <person name="Gao D."/>
            <person name="Wang J."/>
            <person name="Lang Y."/>
            <person name="Liu T."/>
            <person name="Li B."/>
            <person name="Bai Z."/>
            <person name="Luis Goicoechea J."/>
            <person name="Liang C."/>
            <person name="Chen C."/>
            <person name="Zhang W."/>
            <person name="Sun S."/>
            <person name="Liao Y."/>
            <person name="Zhang X."/>
            <person name="Yang L."/>
            <person name="Song C."/>
            <person name="Wang M."/>
            <person name="Shi J."/>
            <person name="Liu G."/>
            <person name="Liu J."/>
            <person name="Zhou H."/>
            <person name="Zhou W."/>
            <person name="Yu Q."/>
            <person name="An N."/>
            <person name="Chen Y."/>
            <person name="Cai Q."/>
            <person name="Wang B."/>
            <person name="Liu B."/>
            <person name="Min J."/>
            <person name="Huang Y."/>
            <person name="Wu H."/>
            <person name="Li Z."/>
            <person name="Zhang Y."/>
            <person name="Yin Y."/>
            <person name="Song W."/>
            <person name="Jiang J."/>
            <person name="Jackson S.A."/>
            <person name="Wing R.A."/>
            <person name="Wang J."/>
            <person name="Chen M."/>
        </authorList>
    </citation>
    <scope>NUCLEOTIDE SEQUENCE [LARGE SCALE GENOMIC DNA]</scope>
    <source>
        <strain evidence="3">cv. IRGC 101232</strain>
    </source>
</reference>
<reference evidence="3" key="2">
    <citation type="submission" date="2013-04" db="UniProtKB">
        <authorList>
            <consortium name="EnsemblPlants"/>
        </authorList>
    </citation>
    <scope>IDENTIFICATION</scope>
</reference>
<keyword evidence="2" id="KW-0732">Signal</keyword>
<evidence type="ECO:0000313" key="3">
    <source>
        <dbReference type="EnsemblPlants" id="OB06G30900.1"/>
    </source>
</evidence>
<protein>
    <recommendedName>
        <fullName evidence="5">CASP-like protein</fullName>
    </recommendedName>
</protein>
<feature type="transmembrane region" description="Helical" evidence="1">
    <location>
        <begin position="44"/>
        <end position="66"/>
    </location>
</feature>
<dbReference type="EnsemblPlants" id="OB06G30900.1">
    <property type="protein sequence ID" value="OB06G30900.1"/>
    <property type="gene ID" value="OB06G30900"/>
</dbReference>
<feature type="chain" id="PRO_5003773809" description="CASP-like protein" evidence="2">
    <location>
        <begin position="26"/>
        <end position="91"/>
    </location>
</feature>
<evidence type="ECO:0008006" key="5">
    <source>
        <dbReference type="Google" id="ProtNLM"/>
    </source>
</evidence>
<sequence length="91" mass="9304">MGEEQRCSTVAAALLVLVACNLTLALSKLSPPPSPHDDPARVDAVGYLASVASSVLAAVVASSAACRGRLSVEAVLWETEKHGNDGFSLPS</sequence>
<feature type="signal peptide" evidence="2">
    <location>
        <begin position="1"/>
        <end position="25"/>
    </location>
</feature>
<accession>J3MGE6</accession>
<name>J3MGE6_ORYBR</name>
<evidence type="ECO:0000256" key="2">
    <source>
        <dbReference type="SAM" id="SignalP"/>
    </source>
</evidence>
<dbReference type="HOGENOM" id="CLU_2430610_0_0_1"/>
<keyword evidence="1" id="KW-0812">Transmembrane</keyword>
<dbReference type="Proteomes" id="UP000006038">
    <property type="component" value="Chromosome 6"/>
</dbReference>
<dbReference type="Gramene" id="OB06G30900.1">
    <property type="protein sequence ID" value="OB06G30900.1"/>
    <property type="gene ID" value="OB06G30900"/>
</dbReference>
<keyword evidence="4" id="KW-1185">Reference proteome</keyword>
<keyword evidence="1" id="KW-0472">Membrane</keyword>